<name>A0A450T6T1_9GAMM</name>
<dbReference type="InterPro" id="IPR013783">
    <property type="entry name" value="Ig-like_fold"/>
</dbReference>
<feature type="domain" description="CARDB" evidence="2">
    <location>
        <begin position="372"/>
        <end position="481"/>
    </location>
</feature>
<dbReference type="Pfam" id="PF00353">
    <property type="entry name" value="HemolysinCabind"/>
    <property type="match status" value="1"/>
</dbReference>
<dbReference type="PRINTS" id="PR00313">
    <property type="entry name" value="CABNDNGRPT"/>
</dbReference>
<dbReference type="Gene3D" id="2.150.10.10">
    <property type="entry name" value="Serralysin-like metalloprotease, C-terminal"/>
    <property type="match status" value="1"/>
</dbReference>
<dbReference type="EMBL" id="CAADFA010000268">
    <property type="protein sequence ID" value="VFJ60237.1"/>
    <property type="molecule type" value="Genomic_DNA"/>
</dbReference>
<evidence type="ECO:0000313" key="4">
    <source>
        <dbReference type="EMBL" id="VFJ62376.1"/>
    </source>
</evidence>
<dbReference type="InterPro" id="IPR001343">
    <property type="entry name" value="Hemolysn_Ca-bd"/>
</dbReference>
<dbReference type="InterPro" id="IPR018511">
    <property type="entry name" value="Hemolysin-typ_Ca-bd_CS"/>
</dbReference>
<evidence type="ECO:0000313" key="3">
    <source>
        <dbReference type="EMBL" id="VFJ60237.1"/>
    </source>
</evidence>
<dbReference type="PROSITE" id="PS00330">
    <property type="entry name" value="HEMOLYSIN_CALCIUM"/>
    <property type="match status" value="1"/>
</dbReference>
<dbReference type="EMBL" id="CAADFL010000299">
    <property type="protein sequence ID" value="VFK13915.1"/>
    <property type="molecule type" value="Genomic_DNA"/>
</dbReference>
<dbReference type="EMBL" id="CAADEZ010000305">
    <property type="protein sequence ID" value="VFJ62376.1"/>
    <property type="molecule type" value="Genomic_DNA"/>
</dbReference>
<feature type="domain" description="CARDB" evidence="2">
    <location>
        <begin position="5"/>
        <end position="113"/>
    </location>
</feature>
<dbReference type="InterPro" id="IPR011635">
    <property type="entry name" value="CARDB"/>
</dbReference>
<sequence length="829" mass="88522">MSTKRPDLKVTRLSTDKTTYTAGETIRITSTTKNSGNRSTGYSYTKFYLSRDTTLDSSDIYLDYDYVSRRSAGSSATDTISERLSSSLSGRYYLIAKADATGRVSESNEGNNTRVLSGALNIIGAKPNRSDLIISSGSATGSFTSGGKVKAKVTLKNQGSSTGTKFYTRYYLSTDSTITTGDTYLDNDNTRGLSAGKTTKESESFRLPTDLVAGQTYYLGAIVDYNGKVSESKENNNTLVLKSFEVQSPDLMIASGSATGSFTSGGKVKAKVTLKNQGSSTGTKFYTRYYLSTDSTITTGDTYLDNDNTRGLSAGKTTKESEWFRLPTNLVAGQTYYLGAIVDYDGKVSESKENNNTLVLKSFEVQSPGLQSPDLMIASGSATGSFTSGGKVKAKVTLKNQGSSTGTKFYTRYYLSTDSTITTDDTYLDYDSTRGLSAGKTTKESEWFRLPTNLVSGKTYYLGAIVDYSGRISESNESNNGRVLKKFNATSEITNRENQLLSLASDFVDNFDQGIQAVARSTDIHSIRPIAPQLRYIAGMDTPSGLKTLDPSRVDGVLSSARMLAELAVGIEVLTAINAAMDEYTMTGDVGSAANEGLQELLTSFGSGVGGYVGAVKVVGQLIPVGRMAGIVLRIGSSVAISVGLDEMADSVWDRYLDEPMTNAANWAVDNGRFALNATTQGYRDAYAYLFDGTFSGTSSVDTFNGGPGDDILAGGEGNDTLTGGWGKDTFRFVTADEGVDIITDFDAGTDKIEVVSSNFGNLTVGTLASNHFQYGTTASNAGPVFLYNKGTGTLSFDKDGRNSAAPVQIASLTGNRDLRYSDIQVVAA</sequence>
<feature type="domain" description="CARDB" evidence="2">
    <location>
        <begin position="248"/>
        <end position="358"/>
    </location>
</feature>
<accession>A0A450T6T1</accession>
<evidence type="ECO:0000259" key="2">
    <source>
        <dbReference type="Pfam" id="PF07705"/>
    </source>
</evidence>
<reference evidence="4" key="1">
    <citation type="submission" date="2019-02" db="EMBL/GenBank/DDBJ databases">
        <authorList>
            <person name="Gruber-Vodicka R. H."/>
            <person name="Seah K. B. B."/>
        </authorList>
    </citation>
    <scope>NUCLEOTIDE SEQUENCE</scope>
    <source>
        <strain evidence="4">BECK_BZ163</strain>
        <strain evidence="5">BECK_BZ164</strain>
        <strain evidence="3">BECK_BZ165</strain>
    </source>
</reference>
<dbReference type="GO" id="GO:0005509">
    <property type="term" value="F:calcium ion binding"/>
    <property type="evidence" value="ECO:0007669"/>
    <property type="project" value="InterPro"/>
</dbReference>
<gene>
    <name evidence="4" type="ORF">BECKFM1743A_GA0114220_103056</name>
    <name evidence="5" type="ORF">BECKFM1743B_GA0114221_102991</name>
    <name evidence="3" type="ORF">BECKFM1743C_GA0114222_102682</name>
</gene>
<feature type="domain" description="CARDB" evidence="2">
    <location>
        <begin position="130"/>
        <end position="239"/>
    </location>
</feature>
<dbReference type="AlphaFoldDB" id="A0A450T6T1"/>
<dbReference type="Gene3D" id="2.60.40.10">
    <property type="entry name" value="Immunoglobulins"/>
    <property type="match status" value="4"/>
</dbReference>
<keyword evidence="1" id="KW-0106">Calcium</keyword>
<proteinExistence type="predicted"/>
<evidence type="ECO:0000313" key="5">
    <source>
        <dbReference type="EMBL" id="VFK13915.1"/>
    </source>
</evidence>
<dbReference type="SUPFAM" id="SSF51120">
    <property type="entry name" value="beta-Roll"/>
    <property type="match status" value="1"/>
</dbReference>
<evidence type="ECO:0000256" key="1">
    <source>
        <dbReference type="ARBA" id="ARBA00022837"/>
    </source>
</evidence>
<protein>
    <submittedName>
        <fullName evidence="4">CARDB protein</fullName>
    </submittedName>
</protein>
<dbReference type="Pfam" id="PF07705">
    <property type="entry name" value="CARDB"/>
    <property type="match status" value="4"/>
</dbReference>
<dbReference type="InterPro" id="IPR011049">
    <property type="entry name" value="Serralysin-like_metalloprot_C"/>
</dbReference>
<organism evidence="4">
    <name type="scientific">Candidatus Kentrum sp. FM</name>
    <dbReference type="NCBI Taxonomy" id="2126340"/>
    <lineage>
        <taxon>Bacteria</taxon>
        <taxon>Pseudomonadati</taxon>
        <taxon>Pseudomonadota</taxon>
        <taxon>Gammaproteobacteria</taxon>
        <taxon>Candidatus Kentrum</taxon>
    </lineage>
</organism>